<gene>
    <name evidence="3" type="ORF">F1189_12865</name>
</gene>
<dbReference type="Proteomes" id="UP000325255">
    <property type="component" value="Unassembled WGS sequence"/>
</dbReference>
<feature type="transmembrane region" description="Helical" evidence="1">
    <location>
        <begin position="155"/>
        <end position="175"/>
    </location>
</feature>
<feature type="transmembrane region" description="Helical" evidence="1">
    <location>
        <begin position="334"/>
        <end position="358"/>
    </location>
</feature>
<dbReference type="GO" id="GO:0043190">
    <property type="term" value="C:ATP-binding cassette (ABC) transporter complex"/>
    <property type="evidence" value="ECO:0007669"/>
    <property type="project" value="InterPro"/>
</dbReference>
<dbReference type="GO" id="GO:0005548">
    <property type="term" value="F:phospholipid transporter activity"/>
    <property type="evidence" value="ECO:0007669"/>
    <property type="project" value="TreeGrafter"/>
</dbReference>
<sequence length="362" mass="37457">MPPQAVVNFEAVTQGTTTVLTLRGHLDIDGAGRLWTEATRRAGEGTVVDLAALAGCDSAGAALLVAIERRGGRLESASAQVAAMLGRARNALQEPPPVPTAPPTPWYVTLRHGLDAMADGFAYLGEAVLALLALPRRLRQFRRIDLLRTADQAGVRAVPLILLLGVLMGLILAFQSLIPMRRFGADIFVANLVAISLLRELGPLLAAVVLAGRSGSAFAAEIGTMKVNEEIDALTTMGVDPMTMLVLPRLSAAMLVMPVLTVLLELAGLVGMTLVLVASGIPLVAVGNQVAQWVRPQDFYGGLAKAVVFGAVVAAIGCRAGLAAGVGPRAVGQAATAAVVGGIVATIVLDGVFAVLFYRLGL</sequence>
<dbReference type="PROSITE" id="PS50801">
    <property type="entry name" value="STAS"/>
    <property type="match status" value="1"/>
</dbReference>
<comment type="caution">
    <text evidence="3">The sequence shown here is derived from an EMBL/GenBank/DDBJ whole genome shotgun (WGS) entry which is preliminary data.</text>
</comment>
<keyword evidence="1" id="KW-0472">Membrane</keyword>
<dbReference type="InterPro" id="IPR030802">
    <property type="entry name" value="Permease_MalE"/>
</dbReference>
<keyword evidence="1" id="KW-0812">Transmembrane</keyword>
<protein>
    <recommendedName>
        <fullName evidence="2">STAS domain-containing protein</fullName>
    </recommendedName>
</protein>
<evidence type="ECO:0000313" key="3">
    <source>
        <dbReference type="EMBL" id="KAA5611685.1"/>
    </source>
</evidence>
<feature type="domain" description="STAS" evidence="2">
    <location>
        <begin position="7"/>
        <end position="70"/>
    </location>
</feature>
<dbReference type="AlphaFoldDB" id="A0A5M6IWA7"/>
<dbReference type="PANTHER" id="PTHR30188">
    <property type="entry name" value="ABC TRANSPORTER PERMEASE PROTEIN-RELATED"/>
    <property type="match status" value="1"/>
</dbReference>
<name>A0A5M6IWA7_9PROT</name>
<feature type="transmembrane region" description="Helical" evidence="1">
    <location>
        <begin position="252"/>
        <end position="279"/>
    </location>
</feature>
<organism evidence="3 4">
    <name type="scientific">Rhodovastum atsumiense</name>
    <dbReference type="NCBI Taxonomy" id="504468"/>
    <lineage>
        <taxon>Bacteria</taxon>
        <taxon>Pseudomonadati</taxon>
        <taxon>Pseudomonadota</taxon>
        <taxon>Alphaproteobacteria</taxon>
        <taxon>Acetobacterales</taxon>
        <taxon>Acetobacteraceae</taxon>
        <taxon>Rhodovastum</taxon>
    </lineage>
</organism>
<keyword evidence="1" id="KW-1133">Transmembrane helix</keyword>
<dbReference type="Pfam" id="PF02405">
    <property type="entry name" value="MlaE"/>
    <property type="match status" value="1"/>
</dbReference>
<feature type="transmembrane region" description="Helical" evidence="1">
    <location>
        <begin position="299"/>
        <end position="322"/>
    </location>
</feature>
<dbReference type="EMBL" id="VWPK01000018">
    <property type="protein sequence ID" value="KAA5611685.1"/>
    <property type="molecule type" value="Genomic_DNA"/>
</dbReference>
<accession>A0A5M6IWA7</accession>
<dbReference type="InterPro" id="IPR002645">
    <property type="entry name" value="STAS_dom"/>
</dbReference>
<proteinExistence type="predicted"/>
<dbReference type="CDD" id="cd07043">
    <property type="entry name" value="STAS_anti-anti-sigma_factors"/>
    <property type="match status" value="1"/>
</dbReference>
<reference evidence="3 4" key="1">
    <citation type="submission" date="2019-09" db="EMBL/GenBank/DDBJ databases">
        <title>Genome sequence of Rhodovastum atsumiense, a diverse member of the Acetobacteraceae family of non-sulfur purple photosynthetic bacteria.</title>
        <authorList>
            <person name="Meyer T."/>
            <person name="Kyndt J."/>
        </authorList>
    </citation>
    <scope>NUCLEOTIDE SEQUENCE [LARGE SCALE GENOMIC DNA]</scope>
    <source>
        <strain evidence="3 4">DSM 21279</strain>
    </source>
</reference>
<dbReference type="RefSeq" id="WP_150041226.1">
    <property type="nucleotide sequence ID" value="NZ_OW485601.1"/>
</dbReference>
<keyword evidence="4" id="KW-1185">Reference proteome</keyword>
<dbReference type="Gene3D" id="3.30.750.24">
    <property type="entry name" value="STAS domain"/>
    <property type="match status" value="1"/>
</dbReference>
<dbReference type="InterPro" id="IPR036513">
    <property type="entry name" value="STAS_dom_sf"/>
</dbReference>
<feature type="transmembrane region" description="Helical" evidence="1">
    <location>
        <begin position="187"/>
        <end position="211"/>
    </location>
</feature>
<dbReference type="SUPFAM" id="SSF52091">
    <property type="entry name" value="SpoIIaa-like"/>
    <property type="match status" value="1"/>
</dbReference>
<evidence type="ECO:0000259" key="2">
    <source>
        <dbReference type="PROSITE" id="PS50801"/>
    </source>
</evidence>
<evidence type="ECO:0000313" key="4">
    <source>
        <dbReference type="Proteomes" id="UP000325255"/>
    </source>
</evidence>
<evidence type="ECO:0000256" key="1">
    <source>
        <dbReference type="SAM" id="Phobius"/>
    </source>
</evidence>
<dbReference type="OrthoDB" id="9806241at2"/>
<dbReference type="PANTHER" id="PTHR30188:SF3">
    <property type="entry name" value="ABC TRANSPORTER PERMEASE"/>
    <property type="match status" value="1"/>
</dbReference>